<evidence type="ECO:0000256" key="5">
    <source>
        <dbReference type="ARBA" id="ARBA00022989"/>
    </source>
</evidence>
<dbReference type="OMA" id="WSWISGV"/>
<evidence type="ECO:0000256" key="4">
    <source>
        <dbReference type="ARBA" id="ARBA00022692"/>
    </source>
</evidence>
<protein>
    <recommendedName>
        <fullName evidence="12">Amino acid permease/ SLC12A domain-containing protein</fullName>
    </recommendedName>
</protein>
<reference evidence="11" key="1">
    <citation type="journal article" date="2011" name="Genome Biol.">
        <title>Comparative genomics of the social amoebae Dictyostelium discoideum and Dictyostelium purpureum.</title>
        <authorList>
            <consortium name="US DOE Joint Genome Institute (JGI-PGF)"/>
            <person name="Sucgang R."/>
            <person name="Kuo A."/>
            <person name="Tian X."/>
            <person name="Salerno W."/>
            <person name="Parikh A."/>
            <person name="Feasley C.L."/>
            <person name="Dalin E."/>
            <person name="Tu H."/>
            <person name="Huang E."/>
            <person name="Barry K."/>
            <person name="Lindquist E."/>
            <person name="Shapiro H."/>
            <person name="Bruce D."/>
            <person name="Schmutz J."/>
            <person name="Salamov A."/>
            <person name="Fey P."/>
            <person name="Gaudet P."/>
            <person name="Anjard C."/>
            <person name="Babu M.M."/>
            <person name="Basu S."/>
            <person name="Bushmanova Y."/>
            <person name="van der Wel H."/>
            <person name="Katoh-Kurasawa M."/>
            <person name="Dinh C."/>
            <person name="Coutinho P.M."/>
            <person name="Saito T."/>
            <person name="Elias M."/>
            <person name="Schaap P."/>
            <person name="Kay R.R."/>
            <person name="Henrissat B."/>
            <person name="Eichinger L."/>
            <person name="Rivero F."/>
            <person name="Putnam N.H."/>
            <person name="West C.M."/>
            <person name="Loomis W.F."/>
            <person name="Chisholm R.L."/>
            <person name="Shaulsky G."/>
            <person name="Strassmann J.E."/>
            <person name="Queller D.C."/>
            <person name="Kuspa A."/>
            <person name="Grigoriev I.V."/>
        </authorList>
    </citation>
    <scope>NUCLEOTIDE SEQUENCE [LARGE SCALE GENOMIC DNA]</scope>
    <source>
        <strain evidence="11">QSDP1</strain>
    </source>
</reference>
<evidence type="ECO:0000256" key="7">
    <source>
        <dbReference type="ARBA" id="ARBA00024041"/>
    </source>
</evidence>
<dbReference type="AlphaFoldDB" id="F0ZRB9"/>
<keyword evidence="4 9" id="KW-0812">Transmembrane</keyword>
<feature type="transmembrane region" description="Helical" evidence="9">
    <location>
        <begin position="452"/>
        <end position="472"/>
    </location>
</feature>
<comment type="subcellular location">
    <subcellularLocation>
        <location evidence="1">Cell membrane</location>
        <topology evidence="1">Multi-pass membrane protein</topology>
    </subcellularLocation>
</comment>
<dbReference type="GO" id="GO:0015203">
    <property type="term" value="F:polyamine transmembrane transporter activity"/>
    <property type="evidence" value="ECO:0007669"/>
    <property type="project" value="UniProtKB-ARBA"/>
</dbReference>
<keyword evidence="6 9" id="KW-0472">Membrane</keyword>
<evidence type="ECO:0000256" key="6">
    <source>
        <dbReference type="ARBA" id="ARBA00023136"/>
    </source>
</evidence>
<evidence type="ECO:0000256" key="2">
    <source>
        <dbReference type="ARBA" id="ARBA00022448"/>
    </source>
</evidence>
<evidence type="ECO:0000256" key="8">
    <source>
        <dbReference type="SAM" id="MobiDB-lite"/>
    </source>
</evidence>
<evidence type="ECO:0000313" key="10">
    <source>
        <dbReference type="EMBL" id="EGC33488.1"/>
    </source>
</evidence>
<evidence type="ECO:0000313" key="11">
    <source>
        <dbReference type="Proteomes" id="UP000001064"/>
    </source>
</evidence>
<evidence type="ECO:0000256" key="3">
    <source>
        <dbReference type="ARBA" id="ARBA00022475"/>
    </source>
</evidence>
<dbReference type="Gene3D" id="1.20.1740.10">
    <property type="entry name" value="Amino acid/polyamine transporter I"/>
    <property type="match status" value="1"/>
</dbReference>
<dbReference type="Pfam" id="PF13520">
    <property type="entry name" value="AA_permease_2"/>
    <property type="match status" value="1"/>
</dbReference>
<dbReference type="OrthoDB" id="16230at2759"/>
<feature type="transmembrane region" description="Helical" evidence="9">
    <location>
        <begin position="190"/>
        <end position="210"/>
    </location>
</feature>
<dbReference type="eggNOG" id="KOG1287">
    <property type="taxonomic scope" value="Eukaryota"/>
</dbReference>
<feature type="transmembrane region" description="Helical" evidence="9">
    <location>
        <begin position="163"/>
        <end position="184"/>
    </location>
</feature>
<dbReference type="EMBL" id="GL871139">
    <property type="protein sequence ID" value="EGC33488.1"/>
    <property type="molecule type" value="Genomic_DNA"/>
</dbReference>
<dbReference type="PIRSF" id="PIRSF006060">
    <property type="entry name" value="AA_transporter"/>
    <property type="match status" value="1"/>
</dbReference>
<evidence type="ECO:0000256" key="1">
    <source>
        <dbReference type="ARBA" id="ARBA00004651"/>
    </source>
</evidence>
<evidence type="ECO:0000256" key="9">
    <source>
        <dbReference type="SAM" id="Phobius"/>
    </source>
</evidence>
<dbReference type="PANTHER" id="PTHR45826:SF2">
    <property type="entry name" value="AMINO ACID TRANSPORTER"/>
    <property type="match status" value="1"/>
</dbReference>
<gene>
    <name evidence="10" type="ORF">DICPUDRAFT_36636</name>
</gene>
<dbReference type="GO" id="GO:0005886">
    <property type="term" value="C:plasma membrane"/>
    <property type="evidence" value="ECO:0007669"/>
    <property type="project" value="UniProtKB-SubCell"/>
</dbReference>
<keyword evidence="3" id="KW-1003">Cell membrane</keyword>
<accession>F0ZRB9</accession>
<evidence type="ECO:0008006" key="12">
    <source>
        <dbReference type="Google" id="ProtNLM"/>
    </source>
</evidence>
<feature type="transmembrane region" description="Helical" evidence="9">
    <location>
        <begin position="68"/>
        <end position="89"/>
    </location>
</feature>
<dbReference type="RefSeq" id="XP_003289962.1">
    <property type="nucleotide sequence ID" value="XM_003289914.1"/>
</dbReference>
<dbReference type="VEuPathDB" id="AmoebaDB:DICPUDRAFT_36636"/>
<dbReference type="STRING" id="5786.F0ZRB9"/>
<dbReference type="InterPro" id="IPR002293">
    <property type="entry name" value="AA/rel_permease1"/>
</dbReference>
<keyword evidence="2" id="KW-0813">Transport</keyword>
<feature type="transmembrane region" description="Helical" evidence="9">
    <location>
        <begin position="428"/>
        <end position="446"/>
    </location>
</feature>
<proteinExistence type="inferred from homology"/>
<name>F0ZRB9_DICPU</name>
<dbReference type="InterPro" id="IPR044566">
    <property type="entry name" value="RMV1-like"/>
</dbReference>
<feature type="transmembrane region" description="Helical" evidence="9">
    <location>
        <begin position="270"/>
        <end position="291"/>
    </location>
</feature>
<dbReference type="PANTHER" id="PTHR45826">
    <property type="entry name" value="POLYAMINE TRANSPORTER PUT1"/>
    <property type="match status" value="1"/>
</dbReference>
<dbReference type="KEGG" id="dpp:DICPUDRAFT_36636"/>
<comment type="similarity">
    <text evidence="7">Belongs to the amino acid-polyamine-organocation (APC) superfamily. Polyamine:cation symporter (PHS) (TC 2.A.3.12) family.</text>
</comment>
<sequence>MNQGDISNSNSNNSNSNDDINIQPQPLLKSNVTRPPRSIGFLGLISIGYFLVSGGPYGIELVASTGSYVYVLLTFIFLPFIWCVPTALITAELSCMVNEDGGCSLWAQKAFGEHFSLVVGLFSWFACTVDLSLYPVLFVYYLSKLFIGTEYENCKWGGQLSDCYWCTFLISMGVIIILFLINIWGTEKVGIFGTVFSIILLVPFIIYIGMGIGKVKMGQILSVDGGIKNFTGVKWGTLITTVVWSISGYDQFGQLAGEVKNAKRNYPMGVITVMVLSICFYLLSLIVGMQFERNPNEWYTGEFSDIAISVGGKWLGILMSIGGMASSVGLFLCNLKAISNNLYSLSLRGLLPSFFSKLLPKRKTPYIATIFNSFIVSLLILFPYESILNLDMATYSIVIAFECIIYIRLYINNPDYKRPYKAIPTKWLLPYLSTPIIITIVIFVLAPKNIKWNVTVFAAAIILVVLTRYFFLKYKLKKKEKKDNNNKDLIVISYY</sequence>
<feature type="transmembrane region" description="Helical" evidence="9">
    <location>
        <begin position="121"/>
        <end position="142"/>
    </location>
</feature>
<organism evidence="10 11">
    <name type="scientific">Dictyostelium purpureum</name>
    <name type="common">Slime mold</name>
    <dbReference type="NCBI Taxonomy" id="5786"/>
    <lineage>
        <taxon>Eukaryota</taxon>
        <taxon>Amoebozoa</taxon>
        <taxon>Evosea</taxon>
        <taxon>Eumycetozoa</taxon>
        <taxon>Dictyostelia</taxon>
        <taxon>Dictyosteliales</taxon>
        <taxon>Dictyosteliaceae</taxon>
        <taxon>Dictyostelium</taxon>
    </lineage>
</organism>
<feature type="transmembrane region" description="Helical" evidence="9">
    <location>
        <begin position="366"/>
        <end position="384"/>
    </location>
</feature>
<dbReference type="Proteomes" id="UP000001064">
    <property type="component" value="Unassembled WGS sequence"/>
</dbReference>
<feature type="region of interest" description="Disordered" evidence="8">
    <location>
        <begin position="1"/>
        <end position="20"/>
    </location>
</feature>
<dbReference type="GeneID" id="10504330"/>
<feature type="transmembrane region" description="Helical" evidence="9">
    <location>
        <begin position="39"/>
        <end position="59"/>
    </location>
</feature>
<dbReference type="InParanoid" id="F0ZRB9"/>
<feature type="transmembrane region" description="Helical" evidence="9">
    <location>
        <begin position="390"/>
        <end position="407"/>
    </location>
</feature>
<keyword evidence="5 9" id="KW-1133">Transmembrane helix</keyword>
<feature type="transmembrane region" description="Helical" evidence="9">
    <location>
        <begin position="311"/>
        <end position="333"/>
    </location>
</feature>
<keyword evidence="11" id="KW-1185">Reference proteome</keyword>